<accession>A0A1M6B8D9</accession>
<dbReference type="Proteomes" id="UP000184231">
    <property type="component" value="Unassembled WGS sequence"/>
</dbReference>
<organism evidence="1 2">
    <name type="scientific">Arenibacter nanhaiticus</name>
    <dbReference type="NCBI Taxonomy" id="558155"/>
    <lineage>
        <taxon>Bacteria</taxon>
        <taxon>Pseudomonadati</taxon>
        <taxon>Bacteroidota</taxon>
        <taxon>Flavobacteriia</taxon>
        <taxon>Flavobacteriales</taxon>
        <taxon>Flavobacteriaceae</taxon>
        <taxon>Arenibacter</taxon>
    </lineage>
</organism>
<gene>
    <name evidence="1" type="ORF">SAMN04487911_102101</name>
</gene>
<dbReference type="RefSeq" id="WP_245795500.1">
    <property type="nucleotide sequence ID" value="NZ_FQYX01000002.1"/>
</dbReference>
<dbReference type="EMBL" id="FQYX01000002">
    <property type="protein sequence ID" value="SHI44960.1"/>
    <property type="molecule type" value="Genomic_DNA"/>
</dbReference>
<dbReference type="AlphaFoldDB" id="A0A1M6B8D9"/>
<sequence length="106" mass="12256">MDIIKRKNTHNQLLYWGKKVVLVLDTYNFHTFISEDPSILNHPLMDNNYIKIFSGNFLISNRIKAELMEIVITPVIKDESESGRLAGFVSPMQGDLEIYVQLSEKK</sequence>
<proteinExistence type="predicted"/>
<name>A0A1M6B8D9_9FLAO</name>
<protein>
    <submittedName>
        <fullName evidence="1">Uncharacterized protein</fullName>
    </submittedName>
</protein>
<reference evidence="1 2" key="1">
    <citation type="submission" date="2016-11" db="EMBL/GenBank/DDBJ databases">
        <authorList>
            <person name="Jaros S."/>
            <person name="Januszkiewicz K."/>
            <person name="Wedrychowicz H."/>
        </authorList>
    </citation>
    <scope>NUCLEOTIDE SEQUENCE [LARGE SCALE GENOMIC DNA]</scope>
    <source>
        <strain evidence="1 2">CGMCC 1.8863</strain>
    </source>
</reference>
<evidence type="ECO:0000313" key="2">
    <source>
        <dbReference type="Proteomes" id="UP000184231"/>
    </source>
</evidence>
<evidence type="ECO:0000313" key="1">
    <source>
        <dbReference type="EMBL" id="SHI44960.1"/>
    </source>
</evidence>
<keyword evidence="2" id="KW-1185">Reference proteome</keyword>
<dbReference type="STRING" id="558155.SAMN04487911_102101"/>